<protein>
    <recommendedName>
        <fullName evidence="2">HTH cro/C1-type domain-containing protein</fullName>
    </recommendedName>
</protein>
<dbReference type="CDD" id="cd00093">
    <property type="entry name" value="HTH_XRE"/>
    <property type="match status" value="1"/>
</dbReference>
<feature type="region of interest" description="Disordered" evidence="1">
    <location>
        <begin position="81"/>
        <end position="116"/>
    </location>
</feature>
<feature type="domain" description="HTH cro/C1-type" evidence="2">
    <location>
        <begin position="19"/>
        <end position="53"/>
    </location>
</feature>
<gene>
    <name evidence="3" type="ORF">DMT42_10020</name>
</gene>
<dbReference type="EMBL" id="CP029788">
    <property type="protein sequence ID" value="AWT42618.1"/>
    <property type="molecule type" value="Genomic_DNA"/>
</dbReference>
<evidence type="ECO:0000313" key="4">
    <source>
        <dbReference type="Proteomes" id="UP000247634"/>
    </source>
</evidence>
<name>A0A2U9P096_STRAS</name>
<dbReference type="SMART" id="SM00530">
    <property type="entry name" value="HTH_XRE"/>
    <property type="match status" value="1"/>
</dbReference>
<keyword evidence="4" id="KW-1185">Reference proteome</keyword>
<evidence type="ECO:0000313" key="3">
    <source>
        <dbReference type="EMBL" id="AWT42618.1"/>
    </source>
</evidence>
<dbReference type="InterPro" id="IPR010982">
    <property type="entry name" value="Lambda_DNA-bd_dom_sf"/>
</dbReference>
<dbReference type="InterPro" id="IPR001387">
    <property type="entry name" value="Cro/C1-type_HTH"/>
</dbReference>
<evidence type="ECO:0000256" key="1">
    <source>
        <dbReference type="SAM" id="MobiDB-lite"/>
    </source>
</evidence>
<sequence length="179" mass="20003">MDRQREWELSDWKRLGRAFAAQREAAGYTQVTAAEALGVSRTPVQAIERGRQSNGQNFSKVTQTMRAYAQLIGWTADSPARILDGEEPEPATQPVSGAAGESRSDLPPAVDRELRSGRTLDHTVVNLGTHEDDDTRIIVVLKGAEDMTEDELDEAWRQWRKTRRRLQAIPGESDTSRDS</sequence>
<dbReference type="Gene3D" id="1.10.260.40">
    <property type="entry name" value="lambda repressor-like DNA-binding domains"/>
    <property type="match status" value="1"/>
</dbReference>
<proteinExistence type="predicted"/>
<dbReference type="GO" id="GO:0003677">
    <property type="term" value="F:DNA binding"/>
    <property type="evidence" value="ECO:0007669"/>
    <property type="project" value="InterPro"/>
</dbReference>
<dbReference type="Proteomes" id="UP000247634">
    <property type="component" value="Chromosome"/>
</dbReference>
<dbReference type="KEGG" id="sact:DMT42_10020"/>
<organism evidence="3 4">
    <name type="scientific">Streptomyces actuosus</name>
    <dbReference type="NCBI Taxonomy" id="1885"/>
    <lineage>
        <taxon>Bacteria</taxon>
        <taxon>Bacillati</taxon>
        <taxon>Actinomycetota</taxon>
        <taxon>Actinomycetes</taxon>
        <taxon>Kitasatosporales</taxon>
        <taxon>Streptomycetaceae</taxon>
        <taxon>Streptomyces</taxon>
    </lineage>
</organism>
<dbReference type="AlphaFoldDB" id="A0A2U9P096"/>
<reference evidence="3 4" key="1">
    <citation type="submission" date="2018-06" db="EMBL/GenBank/DDBJ databases">
        <title>The complete genome sequence of a nosiheptide producer Streptomyces actuosus ATCC 25421: deducing the ability of producing a new class III lantibiotics.</title>
        <authorList>
            <person name="Liu W."/>
            <person name="Sun F."/>
            <person name="Hu Y."/>
        </authorList>
    </citation>
    <scope>NUCLEOTIDE SEQUENCE [LARGE SCALE GENOMIC DNA]</scope>
    <source>
        <strain evidence="3 4">ATCC 25421</strain>
    </source>
</reference>
<evidence type="ECO:0000259" key="2">
    <source>
        <dbReference type="PROSITE" id="PS50943"/>
    </source>
</evidence>
<dbReference type="SUPFAM" id="SSF47413">
    <property type="entry name" value="lambda repressor-like DNA-binding domains"/>
    <property type="match status" value="1"/>
</dbReference>
<dbReference type="OrthoDB" id="4235039at2"/>
<dbReference type="PROSITE" id="PS50943">
    <property type="entry name" value="HTH_CROC1"/>
    <property type="match status" value="1"/>
</dbReference>
<dbReference type="RefSeq" id="WP_110627541.1">
    <property type="nucleotide sequence ID" value="NZ_CP029788.1"/>
</dbReference>
<dbReference type="Pfam" id="PF13560">
    <property type="entry name" value="HTH_31"/>
    <property type="match status" value="1"/>
</dbReference>
<accession>A0A2U9P096</accession>